<sequence length="200" mass="22050">MAGAKRVAARRGAWICFADECGQTLRPLKASTWAPRGITPIVVVTAAGNVRVSVAGLVCYRPGERSRLVYRTMTHRGRKGEPKGFREHDFARLLDAADQQLQAPIVLIWDGLNAHKSARMRTLIAARPWLRVYQLPSYAPELTPVEKIWSAMKRSLANLPARNAGTLAAAVKNRLKKMQYRHGLIDAYLTGTGLSPPAPT</sequence>
<dbReference type="Pfam" id="PF13358">
    <property type="entry name" value="DDE_3"/>
    <property type="match status" value="1"/>
</dbReference>
<evidence type="ECO:0000313" key="3">
    <source>
        <dbReference type="Proteomes" id="UP000219612"/>
    </source>
</evidence>
<evidence type="ECO:0000313" key="2">
    <source>
        <dbReference type="EMBL" id="SNY49289.1"/>
    </source>
</evidence>
<dbReference type="EMBL" id="OBDY01000009">
    <property type="protein sequence ID" value="SNY49289.1"/>
    <property type="molecule type" value="Genomic_DNA"/>
</dbReference>
<dbReference type="InterPro" id="IPR038717">
    <property type="entry name" value="Tc1-like_DDE_dom"/>
</dbReference>
<dbReference type="GO" id="GO:0003676">
    <property type="term" value="F:nucleic acid binding"/>
    <property type="evidence" value="ECO:0007669"/>
    <property type="project" value="InterPro"/>
</dbReference>
<dbReference type="RefSeq" id="WP_097322087.1">
    <property type="nucleotide sequence ID" value="NZ_OBDY01000009.1"/>
</dbReference>
<reference evidence="2 3" key="1">
    <citation type="submission" date="2017-09" db="EMBL/GenBank/DDBJ databases">
        <authorList>
            <person name="Ehlers B."/>
            <person name="Leendertz F.H."/>
        </authorList>
    </citation>
    <scope>NUCLEOTIDE SEQUENCE [LARGE SCALE GENOMIC DNA]</scope>
    <source>
        <strain evidence="2 3">CGMCC 4.6857</strain>
    </source>
</reference>
<accession>A0A285IMS3</accession>
<evidence type="ECO:0000259" key="1">
    <source>
        <dbReference type="Pfam" id="PF13358"/>
    </source>
</evidence>
<dbReference type="OrthoDB" id="341531at2"/>
<organism evidence="2 3">
    <name type="scientific">Paractinoplanes atraurantiacus</name>
    <dbReference type="NCBI Taxonomy" id="1036182"/>
    <lineage>
        <taxon>Bacteria</taxon>
        <taxon>Bacillati</taxon>
        <taxon>Actinomycetota</taxon>
        <taxon>Actinomycetes</taxon>
        <taxon>Micromonosporales</taxon>
        <taxon>Micromonosporaceae</taxon>
        <taxon>Paractinoplanes</taxon>
    </lineage>
</organism>
<proteinExistence type="predicted"/>
<name>A0A285IMS3_9ACTN</name>
<keyword evidence="3" id="KW-1185">Reference proteome</keyword>
<dbReference type="AlphaFoldDB" id="A0A285IMS3"/>
<dbReference type="Proteomes" id="UP000219612">
    <property type="component" value="Unassembled WGS sequence"/>
</dbReference>
<protein>
    <submittedName>
        <fullName evidence="2">Putative transposase</fullName>
    </submittedName>
</protein>
<feature type="domain" description="Tc1-like transposase DDE" evidence="1">
    <location>
        <begin position="15"/>
        <end position="163"/>
    </location>
</feature>
<dbReference type="InterPro" id="IPR036397">
    <property type="entry name" value="RNaseH_sf"/>
</dbReference>
<gene>
    <name evidence="2" type="ORF">SAMN05421748_109281</name>
</gene>
<dbReference type="Gene3D" id="3.30.420.10">
    <property type="entry name" value="Ribonuclease H-like superfamily/Ribonuclease H"/>
    <property type="match status" value="1"/>
</dbReference>